<keyword evidence="2" id="KW-1185">Reference proteome</keyword>
<dbReference type="Proteomes" id="UP001190700">
    <property type="component" value="Unassembled WGS sequence"/>
</dbReference>
<gene>
    <name evidence="1" type="ORF">CYMTET_26625</name>
</gene>
<name>A0AAE0KXU6_9CHLO</name>
<sequence length="244" mass="26801">VDATRRSISFKARVVNLMEATLSGGYLRLAVEGALAPANGHPLHLTRKLPGLLSQEKMEHNTEFTLQHFSCCKLHLQVLFTGGTSASADGELQDEGDEAATDTSQLPITLRCLPYQVPLSELLLPCPTTPGAFFHVWPRLQEVQEYMGVHAIGSGQGEPLEGLVSAMHNKPFSLVCRQQLPACASFQECYSAQTWFDQELLLMVFGYAHSNGRAVWCKFVLRSQSREVLQAVGADVQVCSARRA</sequence>
<feature type="non-terminal residue" evidence="1">
    <location>
        <position position="1"/>
    </location>
</feature>
<evidence type="ECO:0000313" key="2">
    <source>
        <dbReference type="Proteomes" id="UP001190700"/>
    </source>
</evidence>
<reference evidence="1 2" key="1">
    <citation type="journal article" date="2015" name="Genome Biol. Evol.">
        <title>Comparative Genomics of a Bacterivorous Green Alga Reveals Evolutionary Causalities and Consequences of Phago-Mixotrophic Mode of Nutrition.</title>
        <authorList>
            <person name="Burns J.A."/>
            <person name="Paasch A."/>
            <person name="Narechania A."/>
            <person name="Kim E."/>
        </authorList>
    </citation>
    <scope>NUCLEOTIDE SEQUENCE [LARGE SCALE GENOMIC DNA]</scope>
    <source>
        <strain evidence="1 2">PLY_AMNH</strain>
    </source>
</reference>
<comment type="caution">
    <text evidence="1">The sequence shown here is derived from an EMBL/GenBank/DDBJ whole genome shotgun (WGS) entry which is preliminary data.</text>
</comment>
<proteinExistence type="predicted"/>
<dbReference type="GO" id="GO:0006897">
    <property type="term" value="P:endocytosis"/>
    <property type="evidence" value="ECO:0007669"/>
    <property type="project" value="InterPro"/>
</dbReference>
<protein>
    <submittedName>
        <fullName evidence="1">Uncharacterized protein</fullName>
    </submittedName>
</protein>
<dbReference type="AlphaFoldDB" id="A0AAE0KXU6"/>
<organism evidence="1 2">
    <name type="scientific">Cymbomonas tetramitiformis</name>
    <dbReference type="NCBI Taxonomy" id="36881"/>
    <lineage>
        <taxon>Eukaryota</taxon>
        <taxon>Viridiplantae</taxon>
        <taxon>Chlorophyta</taxon>
        <taxon>Pyramimonadophyceae</taxon>
        <taxon>Pyramimonadales</taxon>
        <taxon>Pyramimonadaceae</taxon>
        <taxon>Cymbomonas</taxon>
    </lineage>
</organism>
<dbReference type="InterPro" id="IPR037501">
    <property type="entry name" value="TPLATE"/>
</dbReference>
<dbReference type="PANTHER" id="PTHR36029:SF1">
    <property type="entry name" value="PROTEIN TPLATE"/>
    <property type="match status" value="1"/>
</dbReference>
<evidence type="ECO:0000313" key="1">
    <source>
        <dbReference type="EMBL" id="KAK3264647.1"/>
    </source>
</evidence>
<accession>A0AAE0KXU6</accession>
<dbReference type="EMBL" id="LGRX02014426">
    <property type="protein sequence ID" value="KAK3264647.1"/>
    <property type="molecule type" value="Genomic_DNA"/>
</dbReference>
<dbReference type="PANTHER" id="PTHR36029">
    <property type="entry name" value="TSET COMPLEX MEMBER TSTA"/>
    <property type="match status" value="1"/>
</dbReference>